<organism evidence="1 2">
    <name type="scientific">Agrilactobacillus yilanensis</name>
    <dbReference type="NCBI Taxonomy" id="2485997"/>
    <lineage>
        <taxon>Bacteria</taxon>
        <taxon>Bacillati</taxon>
        <taxon>Bacillota</taxon>
        <taxon>Bacilli</taxon>
        <taxon>Lactobacillales</taxon>
        <taxon>Lactobacillaceae</taxon>
        <taxon>Agrilactobacillus</taxon>
    </lineage>
</organism>
<sequence>MAEKIAAAINQLAQFCGPKDLPALTQTALQQTYGYTQADVFVLFGGSILAGGDLLAQAIQAKVAKKYIIVGGAGHTTPRLRQQMAPYLPNQSLEQLSEAELFSAYLQQKYQLTVDYLETKSTNCGNNITYLLALLAQQQLPHQTMILAQDASMQRRMAAGLHKYAPEVQIINYATYQVQVQTKADQLVFDQMPLGLWSMSEYITLLLGEIPRLRNDPNGYGPKGQNFIAPVSVPAAVQTAFETLAAEFPDRIRQANSAYASDSN</sequence>
<gene>
    <name evidence="1" type="ORF">ACFQ5M_07805</name>
</gene>
<dbReference type="Gene3D" id="3.40.50.620">
    <property type="entry name" value="HUPs"/>
    <property type="match status" value="1"/>
</dbReference>
<keyword evidence="2" id="KW-1185">Reference proteome</keyword>
<dbReference type="RefSeq" id="WP_125715141.1">
    <property type="nucleotide sequence ID" value="NZ_JBHTOP010000022.1"/>
</dbReference>
<protein>
    <submittedName>
        <fullName evidence="1">ElyC/SanA/YdcF family protein</fullName>
    </submittedName>
</protein>
<comment type="caution">
    <text evidence="1">The sequence shown here is derived from an EMBL/GenBank/DDBJ whole genome shotgun (WGS) entry which is preliminary data.</text>
</comment>
<dbReference type="PANTHER" id="PTHR30336:SF20">
    <property type="entry name" value="DUF218 DOMAIN-CONTAINING PROTEIN"/>
    <property type="match status" value="1"/>
</dbReference>
<dbReference type="Proteomes" id="UP001597267">
    <property type="component" value="Unassembled WGS sequence"/>
</dbReference>
<dbReference type="Gene3D" id="1.10.3620.10">
    <property type="entry name" value="YdcF like domain"/>
    <property type="match status" value="1"/>
</dbReference>
<dbReference type="EMBL" id="JBHTOP010000022">
    <property type="protein sequence ID" value="MFD1671995.1"/>
    <property type="molecule type" value="Genomic_DNA"/>
</dbReference>
<evidence type="ECO:0000313" key="1">
    <source>
        <dbReference type="EMBL" id="MFD1671995.1"/>
    </source>
</evidence>
<dbReference type="PANTHER" id="PTHR30336">
    <property type="entry name" value="INNER MEMBRANE PROTEIN, PROBABLE PERMEASE"/>
    <property type="match status" value="1"/>
</dbReference>
<dbReference type="InterPro" id="IPR014729">
    <property type="entry name" value="Rossmann-like_a/b/a_fold"/>
</dbReference>
<dbReference type="InterPro" id="IPR051599">
    <property type="entry name" value="Cell_Envelope_Assoc"/>
</dbReference>
<accession>A0ABW4J9V8</accession>
<evidence type="ECO:0000313" key="2">
    <source>
        <dbReference type="Proteomes" id="UP001597267"/>
    </source>
</evidence>
<proteinExistence type="predicted"/>
<reference evidence="2" key="1">
    <citation type="journal article" date="2019" name="Int. J. Syst. Evol. Microbiol.">
        <title>The Global Catalogue of Microorganisms (GCM) 10K type strain sequencing project: providing services to taxonomists for standard genome sequencing and annotation.</title>
        <authorList>
            <consortium name="The Broad Institute Genomics Platform"/>
            <consortium name="The Broad Institute Genome Sequencing Center for Infectious Disease"/>
            <person name="Wu L."/>
            <person name="Ma J."/>
        </authorList>
    </citation>
    <scope>NUCLEOTIDE SEQUENCE [LARGE SCALE GENOMIC DNA]</scope>
    <source>
        <strain evidence="2">CCM 8896</strain>
    </source>
</reference>
<name>A0ABW4J9V8_9LACO</name>